<evidence type="ECO:0000313" key="1">
    <source>
        <dbReference type="EMBL" id="GLT16404.1"/>
    </source>
</evidence>
<comment type="caution">
    <text evidence="1">The sequence shown here is derived from an EMBL/GenBank/DDBJ whole genome shotgun (WGS) entry which is preliminary data.</text>
</comment>
<keyword evidence="2" id="KW-1185">Reference proteome</keyword>
<gene>
    <name evidence="1" type="ORF">GCM10007938_01800</name>
</gene>
<evidence type="ECO:0000313" key="2">
    <source>
        <dbReference type="Proteomes" id="UP001157138"/>
    </source>
</evidence>
<name>A0ABQ6ETU6_9VIBR</name>
<accession>A0ABQ6ETU6</accession>
<organism evidence="1 2">
    <name type="scientific">Vibrio zhanjiangensis</name>
    <dbReference type="NCBI Taxonomy" id="1046128"/>
    <lineage>
        <taxon>Bacteria</taxon>
        <taxon>Pseudomonadati</taxon>
        <taxon>Pseudomonadota</taxon>
        <taxon>Gammaproteobacteria</taxon>
        <taxon>Vibrionales</taxon>
        <taxon>Vibrionaceae</taxon>
        <taxon>Vibrio</taxon>
    </lineage>
</organism>
<sequence length="57" mass="6667">MRCYLKDIELGRGGGVIAKVQQVKLLRFDMLSDGDILRVNEQRRSQLTWLRYALTEL</sequence>
<dbReference type="Proteomes" id="UP001157138">
    <property type="component" value="Unassembled WGS sequence"/>
</dbReference>
<dbReference type="EMBL" id="BSPW01000004">
    <property type="protein sequence ID" value="GLT16404.1"/>
    <property type="molecule type" value="Genomic_DNA"/>
</dbReference>
<protein>
    <submittedName>
        <fullName evidence="1">Uncharacterized protein</fullName>
    </submittedName>
</protein>
<proteinExistence type="predicted"/>
<reference evidence="2" key="1">
    <citation type="journal article" date="2019" name="Int. J. Syst. Evol. Microbiol.">
        <title>The Global Catalogue of Microorganisms (GCM) 10K type strain sequencing project: providing services to taxonomists for standard genome sequencing and annotation.</title>
        <authorList>
            <consortium name="The Broad Institute Genomics Platform"/>
            <consortium name="The Broad Institute Genome Sequencing Center for Infectious Disease"/>
            <person name="Wu L."/>
            <person name="Ma J."/>
        </authorList>
    </citation>
    <scope>NUCLEOTIDE SEQUENCE [LARGE SCALE GENOMIC DNA]</scope>
    <source>
        <strain evidence="2">NBRC 108723</strain>
    </source>
</reference>